<reference evidence="1 2" key="1">
    <citation type="submission" date="2016-10" db="EMBL/GenBank/DDBJ databases">
        <title>Flavobacterium gilvum sp. nov., isolated from stream water.</title>
        <authorList>
            <person name="Shin S.-K."/>
            <person name="Cho Y.-J."/>
            <person name="Yi H."/>
        </authorList>
    </citation>
    <scope>NUCLEOTIDE SEQUENCE [LARGE SCALE GENOMIC DNA]</scope>
    <source>
        <strain evidence="1 2">EM1308</strain>
    </source>
</reference>
<dbReference type="EMBL" id="CP017479">
    <property type="protein sequence ID" value="AOW08731.1"/>
    <property type="molecule type" value="Genomic_DNA"/>
</dbReference>
<name>A0AAC9I231_9FLAO</name>
<evidence type="ECO:0000313" key="1">
    <source>
        <dbReference type="EMBL" id="AOW08731.1"/>
    </source>
</evidence>
<sequence>MKPFLEAIQTKLATIPALKYIDEDSGQMDSYSPNPPAKFPCALIDITAMNFSNIGKDNTADPINRQTGEGTVTFIIGNMKLSNTSQRAPQSQKDNAWSIWTIIDDLHKAVHGWKPIAESGALMRTSHKRIRRDDGIQEYQITYSVGFANV</sequence>
<dbReference type="Proteomes" id="UP000175968">
    <property type="component" value="Chromosome"/>
</dbReference>
<accession>A0AAC9I231</accession>
<protein>
    <submittedName>
        <fullName evidence="1">Uncharacterized protein</fullName>
    </submittedName>
</protein>
<proteinExistence type="predicted"/>
<dbReference type="AlphaFoldDB" id="A0AAC9I231"/>
<keyword evidence="2" id="KW-1185">Reference proteome</keyword>
<dbReference type="RefSeq" id="WP_035635947.1">
    <property type="nucleotide sequence ID" value="NZ_CP017479.1"/>
</dbReference>
<gene>
    <name evidence="1" type="ORF">EM308_04015</name>
</gene>
<dbReference type="KEGG" id="fgl:EM308_04015"/>
<organism evidence="1 2">
    <name type="scientific">Flavobacterium gilvum</name>
    <dbReference type="NCBI Taxonomy" id="1492737"/>
    <lineage>
        <taxon>Bacteria</taxon>
        <taxon>Pseudomonadati</taxon>
        <taxon>Bacteroidota</taxon>
        <taxon>Flavobacteriia</taxon>
        <taxon>Flavobacteriales</taxon>
        <taxon>Flavobacteriaceae</taxon>
        <taxon>Flavobacterium</taxon>
    </lineage>
</organism>
<evidence type="ECO:0000313" key="2">
    <source>
        <dbReference type="Proteomes" id="UP000175968"/>
    </source>
</evidence>